<dbReference type="PROSITE" id="PS51257">
    <property type="entry name" value="PROKAR_LIPOPROTEIN"/>
    <property type="match status" value="1"/>
</dbReference>
<name>A0A0M3AQ66_9SPHN</name>
<reference evidence="2 3" key="1">
    <citation type="submission" date="2015-04" db="EMBL/GenBank/DDBJ databases">
        <title>Genome sequence of aromatic hydrocarbons-degrading Sphingobium chungbukense DJ77.</title>
        <authorList>
            <person name="Kim Y.-C."/>
            <person name="Chae J.-C."/>
        </authorList>
    </citation>
    <scope>NUCLEOTIDE SEQUENCE [LARGE SCALE GENOMIC DNA]</scope>
    <source>
        <strain evidence="2 3">DJ77</strain>
    </source>
</reference>
<feature type="coiled-coil region" evidence="1">
    <location>
        <begin position="498"/>
        <end position="525"/>
    </location>
</feature>
<organism evidence="2 3">
    <name type="scientific">Sphingobium chungbukense</name>
    <dbReference type="NCBI Taxonomy" id="56193"/>
    <lineage>
        <taxon>Bacteria</taxon>
        <taxon>Pseudomonadati</taxon>
        <taxon>Pseudomonadota</taxon>
        <taxon>Alphaproteobacteria</taxon>
        <taxon>Sphingomonadales</taxon>
        <taxon>Sphingomonadaceae</taxon>
        <taxon>Sphingobium</taxon>
    </lineage>
</organism>
<comment type="caution">
    <text evidence="2">The sequence shown here is derived from an EMBL/GenBank/DDBJ whole genome shotgun (WGS) entry which is preliminary data.</text>
</comment>
<dbReference type="AlphaFoldDB" id="A0A0M3AQ66"/>
<dbReference type="Proteomes" id="UP000033874">
    <property type="component" value="Unassembled WGS sequence"/>
</dbReference>
<dbReference type="EMBL" id="LBIC01000007">
    <property type="protein sequence ID" value="KKW91061.1"/>
    <property type="molecule type" value="Genomic_DNA"/>
</dbReference>
<evidence type="ECO:0008006" key="4">
    <source>
        <dbReference type="Google" id="ProtNLM"/>
    </source>
</evidence>
<sequence>MGVDDMKKIAIIVAGVAVTGCSTTLHTVPVSTAVDRIDGAPYALPRLEMTLTTTRRLIDCKSVSQGGVTTLNPKFAFELKIKDDYPAAEWFTMDYSSLAGPTRTSSFSYELYDSKVIKSVNVEVDDKSVEIAGQVVKAGFGIARLATGLDLAGAAFGRVATCPTSLIDQRNAALKQKKTDSGNLEKMRARIAVLNLRGAAGPLGKKDKKDLQDLIEAADKLVKDMEAQDKNLAETDKILALAETTTWRPDPATVINGEILWTQSFAVVPPAGSGALGAARSAWLEGLFGVPASDIASDLGFKADLEKALALTAHLQIDGGTVDPANTRKRLGITTGAPTPKSAKAIAGVVARLPMKANARFCAGTEPGCGHGAAPVLAESVVSVPQLAPYVVLRFHNGLGENNILKAEFDLMGSPTKVTFDSKRAVALEVAKTVNSGIEQGIGFANDRRAQKKAETEAAATKAKAALDEPNAALKRDLEALQTQQQITAIQTKQDPTNAAAAAALQQLKDEVERLKYEIEKKNALETLEAVTDL</sequence>
<dbReference type="PATRIC" id="fig|56193.3.peg.3305"/>
<gene>
    <name evidence="2" type="ORF">YP76_15795</name>
</gene>
<evidence type="ECO:0000313" key="2">
    <source>
        <dbReference type="EMBL" id="KKW91061.1"/>
    </source>
</evidence>
<proteinExistence type="predicted"/>
<keyword evidence="1" id="KW-0175">Coiled coil</keyword>
<evidence type="ECO:0000256" key="1">
    <source>
        <dbReference type="SAM" id="Coils"/>
    </source>
</evidence>
<accession>A0A0M3AQ66</accession>
<protein>
    <recommendedName>
        <fullName evidence="4">Lipoprotein</fullName>
    </recommendedName>
</protein>
<keyword evidence="3" id="KW-1185">Reference proteome</keyword>
<evidence type="ECO:0000313" key="3">
    <source>
        <dbReference type="Proteomes" id="UP000033874"/>
    </source>
</evidence>